<protein>
    <submittedName>
        <fullName evidence="2">Armadillo repeat-containing X-linked protein 2</fullName>
    </submittedName>
</protein>
<evidence type="ECO:0000313" key="2">
    <source>
        <dbReference type="EMBL" id="KAI2658662.1"/>
    </source>
</evidence>
<dbReference type="EMBL" id="JACTAM010000012">
    <property type="protein sequence ID" value="KAI2658662.1"/>
    <property type="molecule type" value="Genomic_DNA"/>
</dbReference>
<feature type="signal peptide" evidence="1">
    <location>
        <begin position="1"/>
        <end position="21"/>
    </location>
</feature>
<accession>A0ABQ8M8S9</accession>
<evidence type="ECO:0000313" key="3">
    <source>
        <dbReference type="Proteomes" id="UP000830375"/>
    </source>
</evidence>
<sequence length="158" mass="16848">MWTYMQTCLLFSHLYLNYLSALNCLAWIAHPPSLSCLLLSPPIIPAASALPTLSPGSPSAHPQPTICAVGSPRVCQSPSASWLEDPRSLPEAYESRTLRQPFHSEAPPGSFIPLALPWLVINPLSPQDSAPPPCSSTLFRFVPPTSLGSSLPPAPPGS</sequence>
<organism evidence="2 3">
    <name type="scientific">Labeo rohita</name>
    <name type="common">Indian major carp</name>
    <name type="synonym">Cyprinus rohita</name>
    <dbReference type="NCBI Taxonomy" id="84645"/>
    <lineage>
        <taxon>Eukaryota</taxon>
        <taxon>Metazoa</taxon>
        <taxon>Chordata</taxon>
        <taxon>Craniata</taxon>
        <taxon>Vertebrata</taxon>
        <taxon>Euteleostomi</taxon>
        <taxon>Actinopterygii</taxon>
        <taxon>Neopterygii</taxon>
        <taxon>Teleostei</taxon>
        <taxon>Ostariophysi</taxon>
        <taxon>Cypriniformes</taxon>
        <taxon>Cyprinidae</taxon>
        <taxon>Labeoninae</taxon>
        <taxon>Labeonini</taxon>
        <taxon>Labeo</taxon>
    </lineage>
</organism>
<name>A0ABQ8M8S9_LABRO</name>
<proteinExistence type="predicted"/>
<keyword evidence="3" id="KW-1185">Reference proteome</keyword>
<comment type="caution">
    <text evidence="2">The sequence shown here is derived from an EMBL/GenBank/DDBJ whole genome shotgun (WGS) entry which is preliminary data.</text>
</comment>
<dbReference type="Proteomes" id="UP000830375">
    <property type="component" value="Unassembled WGS sequence"/>
</dbReference>
<feature type="chain" id="PRO_5045631901" evidence="1">
    <location>
        <begin position="22"/>
        <end position="158"/>
    </location>
</feature>
<gene>
    <name evidence="2" type="ORF">H4Q32_016776</name>
</gene>
<reference evidence="2 3" key="1">
    <citation type="submission" date="2022-01" db="EMBL/GenBank/DDBJ databases">
        <title>A high-quality chromosome-level genome assembly of rohu carp, Labeo rohita.</title>
        <authorList>
            <person name="Arick M.A. II"/>
            <person name="Hsu C.-Y."/>
            <person name="Magbanua Z."/>
            <person name="Pechanova O."/>
            <person name="Grover C."/>
            <person name="Miller E."/>
            <person name="Thrash A."/>
            <person name="Ezzel L."/>
            <person name="Alam S."/>
            <person name="Benzie J."/>
            <person name="Hamilton M."/>
            <person name="Karsi A."/>
            <person name="Lawrence M.L."/>
            <person name="Peterson D.G."/>
        </authorList>
    </citation>
    <scope>NUCLEOTIDE SEQUENCE [LARGE SCALE GENOMIC DNA]</scope>
    <source>
        <strain evidence="3">BAU-BD-2019</strain>
        <tissue evidence="2">Blood</tissue>
    </source>
</reference>
<keyword evidence="1" id="KW-0732">Signal</keyword>
<evidence type="ECO:0000256" key="1">
    <source>
        <dbReference type="SAM" id="SignalP"/>
    </source>
</evidence>